<dbReference type="EMBL" id="QVTE01000024">
    <property type="protein sequence ID" value="RFU69520.1"/>
    <property type="molecule type" value="Genomic_DNA"/>
</dbReference>
<dbReference type="SUPFAM" id="SSF159941">
    <property type="entry name" value="MM3350-like"/>
    <property type="match status" value="1"/>
</dbReference>
<proteinExistence type="predicted"/>
<dbReference type="Proteomes" id="UP000264541">
    <property type="component" value="Unassembled WGS sequence"/>
</dbReference>
<dbReference type="InterPro" id="IPR012912">
    <property type="entry name" value="Plasmid_pRiA4b_Orf3-like"/>
</dbReference>
<evidence type="ECO:0000313" key="3">
    <source>
        <dbReference type="Proteomes" id="UP000264541"/>
    </source>
</evidence>
<comment type="caution">
    <text evidence="2">The sequence shown here is derived from an EMBL/GenBank/DDBJ whole genome shotgun (WGS) entry which is preliminary data.</text>
</comment>
<dbReference type="Gene3D" id="3.10.290.30">
    <property type="entry name" value="MM3350-like"/>
    <property type="match status" value="1"/>
</dbReference>
<dbReference type="AlphaFoldDB" id="A0A372LR49"/>
<keyword evidence="3" id="KW-1185">Reference proteome</keyword>
<organism evidence="2 3">
    <name type="scientific">Peribacillus saganii</name>
    <dbReference type="NCBI Taxonomy" id="2303992"/>
    <lineage>
        <taxon>Bacteria</taxon>
        <taxon>Bacillati</taxon>
        <taxon>Bacillota</taxon>
        <taxon>Bacilli</taxon>
        <taxon>Bacillales</taxon>
        <taxon>Bacillaceae</taxon>
        <taxon>Peribacillus</taxon>
    </lineage>
</organism>
<protein>
    <submittedName>
        <fullName evidence="2">Plasmid pRiA4b ORF-3 family protein</fullName>
    </submittedName>
</protein>
<accession>A0A372LR49</accession>
<feature type="domain" description="Plasmid pRiA4b Orf3-like" evidence="1">
    <location>
        <begin position="11"/>
        <end position="182"/>
    </location>
</feature>
<dbReference type="Pfam" id="PF07929">
    <property type="entry name" value="PRiA4_ORF3"/>
    <property type="match status" value="1"/>
</dbReference>
<name>A0A372LR49_9BACI</name>
<dbReference type="RefSeq" id="WP_117326444.1">
    <property type="nucleotide sequence ID" value="NZ_QVTE01000024.1"/>
</dbReference>
<dbReference type="PANTHER" id="PTHR41878:SF1">
    <property type="entry name" value="TNPR PROTEIN"/>
    <property type="match status" value="1"/>
</dbReference>
<dbReference type="OrthoDB" id="9801392at2"/>
<gene>
    <name evidence="2" type="ORF">D0469_09140</name>
</gene>
<evidence type="ECO:0000259" key="1">
    <source>
        <dbReference type="Pfam" id="PF07929"/>
    </source>
</evidence>
<reference evidence="2 3" key="1">
    <citation type="submission" date="2018-08" db="EMBL/GenBank/DDBJ databases">
        <title>Bacillus chawlae sp. nov., Bacillus glennii sp. nov., and Bacillus saganii sp. nov. Isolated from the Vehicle Assembly Building at Kennedy Space Center where the Viking Spacecraft were Assembled.</title>
        <authorList>
            <person name="Seuylemezian A."/>
            <person name="Vaishampayan P."/>
        </authorList>
    </citation>
    <scope>NUCLEOTIDE SEQUENCE [LARGE SCALE GENOMIC DNA]</scope>
    <source>
        <strain evidence="2 3">V47-23a</strain>
    </source>
</reference>
<dbReference type="PANTHER" id="PTHR41878">
    <property type="entry name" value="LEXA REPRESSOR-RELATED"/>
    <property type="match status" value="1"/>
</dbReference>
<evidence type="ECO:0000313" key="2">
    <source>
        <dbReference type="EMBL" id="RFU69520.1"/>
    </source>
</evidence>
<dbReference type="InterPro" id="IPR024047">
    <property type="entry name" value="MM3350-like_sf"/>
</dbReference>
<sequence>MDTRGKKGPVIYEFRITLRELEPSIYRDFRVSDRITLKKLHKIIQIVMGWEGYHLYEFKYGPFRYGIPDDEYFIPGTYLQDASKVKLSSLNLEPKDVLIYNYDFGDDWSHLLEVQHSYYSQGGKVIPECLKGERACPPEDVGGVHGYQHFLDVISDPSNEEYEHLLAWSGGNFNPHFFDLDEVNRKLSKLR</sequence>